<name>A0AAW5RDX7_ACIJU</name>
<dbReference type="RefSeq" id="WP_005237878.1">
    <property type="nucleotide sequence ID" value="NZ_JAHPRE010000103.1"/>
</dbReference>
<dbReference type="PANTHER" id="PTHR13696">
    <property type="entry name" value="P-LOOP CONTAINING NUCLEOSIDE TRIPHOSPHATE HYDROLASE"/>
    <property type="match status" value="1"/>
</dbReference>
<protein>
    <submittedName>
        <fullName evidence="2">ParA family protein</fullName>
    </submittedName>
</protein>
<dbReference type="Proteomes" id="UP001208534">
    <property type="component" value="Unassembled WGS sequence"/>
</dbReference>
<dbReference type="EMBL" id="JAHPRE010000103">
    <property type="protein sequence ID" value="MCU4398525.1"/>
    <property type="molecule type" value="Genomic_DNA"/>
</dbReference>
<gene>
    <name evidence="2" type="ORF">KTH64_16625</name>
</gene>
<dbReference type="PANTHER" id="PTHR13696:SF99">
    <property type="entry name" value="COBYRINIC ACID AC-DIAMIDE SYNTHASE"/>
    <property type="match status" value="1"/>
</dbReference>
<dbReference type="Pfam" id="PF13614">
    <property type="entry name" value="AAA_31"/>
    <property type="match status" value="1"/>
</dbReference>
<evidence type="ECO:0000313" key="3">
    <source>
        <dbReference type="Proteomes" id="UP001208534"/>
    </source>
</evidence>
<evidence type="ECO:0000313" key="2">
    <source>
        <dbReference type="EMBL" id="MCU4398525.1"/>
    </source>
</evidence>
<proteinExistence type="predicted"/>
<dbReference type="AlphaFoldDB" id="A0AAW5RDX7"/>
<dbReference type="Gene3D" id="3.40.50.300">
    <property type="entry name" value="P-loop containing nucleotide triphosphate hydrolases"/>
    <property type="match status" value="1"/>
</dbReference>
<reference evidence="2" key="1">
    <citation type="submission" date="2021-06" db="EMBL/GenBank/DDBJ databases">
        <title>Propagation of a rapidly emergent carbapenem-resistant Acinetobacter baumannii lineage by various extra-hospital transmission networks.</title>
        <authorList>
            <person name="Calix J."/>
        </authorList>
    </citation>
    <scope>NUCLEOTIDE SEQUENCE</scope>
    <source>
        <strain evidence="2">WU_MDCI_Aw63</strain>
    </source>
</reference>
<accession>A0AAW5RDX7</accession>
<dbReference type="InterPro" id="IPR025669">
    <property type="entry name" value="AAA_dom"/>
</dbReference>
<feature type="domain" description="AAA" evidence="1">
    <location>
        <begin position="5"/>
        <end position="201"/>
    </location>
</feature>
<sequence length="348" mass="38502">MSVYGLWNNKGGVGKSYLTFQIAAEYAVQNPEKTVVVIDLCPQANSSMMLLGGVVDGYKNLESLKKNTISGYIEERIISPYIDPKKGYLYLTKVNDFNEKIEKNLYLVAGDNSLELQADSIISSTRSGPGDAWQKVHLWIADLITSIKDNFKNQDTTFFIDFNPSFSIYTTIGLSATDNLLIPFTADGSSLRAIRNVISLIYGSNKPGVPDSLFFQNSKQFRMTIPKIYMYIGNRLTQANAGAASAFKSVINDITEEIWSLWKSDSSVFQTHPSNAPTPKNERLFKQMFLAEVNDANTASVYSGVTGIPMPLVTSGPSKNMNGKKVTINQSQLNKQIPNIKDLVSKIV</sequence>
<dbReference type="CDD" id="cd02042">
    <property type="entry name" value="ParAB_family"/>
    <property type="match status" value="1"/>
</dbReference>
<organism evidence="2 3">
    <name type="scientific">Acinetobacter junii</name>
    <dbReference type="NCBI Taxonomy" id="40215"/>
    <lineage>
        <taxon>Bacteria</taxon>
        <taxon>Pseudomonadati</taxon>
        <taxon>Pseudomonadota</taxon>
        <taxon>Gammaproteobacteria</taxon>
        <taxon>Moraxellales</taxon>
        <taxon>Moraxellaceae</taxon>
        <taxon>Acinetobacter</taxon>
    </lineage>
</organism>
<dbReference type="InterPro" id="IPR027417">
    <property type="entry name" value="P-loop_NTPase"/>
</dbReference>
<dbReference type="SUPFAM" id="SSF52540">
    <property type="entry name" value="P-loop containing nucleoside triphosphate hydrolases"/>
    <property type="match status" value="1"/>
</dbReference>
<dbReference type="InterPro" id="IPR050678">
    <property type="entry name" value="DNA_Partitioning_ATPase"/>
</dbReference>
<comment type="caution">
    <text evidence="2">The sequence shown here is derived from an EMBL/GenBank/DDBJ whole genome shotgun (WGS) entry which is preliminary data.</text>
</comment>
<evidence type="ECO:0000259" key="1">
    <source>
        <dbReference type="Pfam" id="PF13614"/>
    </source>
</evidence>